<gene>
    <name evidence="16" type="ORF">SAMN05192533_111141</name>
</gene>
<keyword evidence="17" id="KW-1185">Reference proteome</keyword>
<dbReference type="InterPro" id="IPR005761">
    <property type="entry name" value="UDP-N-AcMur-Glu-dNH2Pim_ligase"/>
</dbReference>
<dbReference type="Gene3D" id="3.40.1190.10">
    <property type="entry name" value="Mur-like, catalytic domain"/>
    <property type="match status" value="1"/>
</dbReference>
<dbReference type="InterPro" id="IPR036615">
    <property type="entry name" value="Mur_ligase_C_dom_sf"/>
</dbReference>
<evidence type="ECO:0000256" key="3">
    <source>
        <dbReference type="ARBA" id="ARBA00022490"/>
    </source>
</evidence>
<dbReference type="GO" id="GO:0005737">
    <property type="term" value="C:cytoplasm"/>
    <property type="evidence" value="ECO:0007669"/>
    <property type="project" value="UniProtKB-SubCell"/>
</dbReference>
<dbReference type="PANTHER" id="PTHR23135:SF4">
    <property type="entry name" value="UDP-N-ACETYLMURAMOYL-L-ALANYL-D-GLUTAMATE--2,6-DIAMINOPIMELATE LIGASE MURE HOMOLOG, CHLOROPLASTIC"/>
    <property type="match status" value="1"/>
</dbReference>
<dbReference type="InterPro" id="IPR036565">
    <property type="entry name" value="Mur-like_cat_sf"/>
</dbReference>
<dbReference type="Gene3D" id="3.90.190.20">
    <property type="entry name" value="Mur ligase, C-terminal domain"/>
    <property type="match status" value="1"/>
</dbReference>
<keyword evidence="9 12" id="KW-0573">Peptidoglycan synthesis</keyword>
<keyword evidence="8 12" id="KW-0133">Cell shape</keyword>
<keyword evidence="4 16" id="KW-0436">Ligase</keyword>
<dbReference type="InterPro" id="IPR000713">
    <property type="entry name" value="Mur_ligase_N"/>
</dbReference>
<evidence type="ECO:0000313" key="17">
    <source>
        <dbReference type="Proteomes" id="UP000198553"/>
    </source>
</evidence>
<comment type="similarity">
    <text evidence="2">Belongs to the MurCDEF family. MurE subfamily.</text>
</comment>
<dbReference type="SUPFAM" id="SSF53244">
    <property type="entry name" value="MurD-like peptide ligases, peptide-binding domain"/>
    <property type="match status" value="1"/>
</dbReference>
<dbReference type="PANTHER" id="PTHR23135">
    <property type="entry name" value="MUR LIGASE FAMILY MEMBER"/>
    <property type="match status" value="1"/>
</dbReference>
<dbReference type="Proteomes" id="UP000198553">
    <property type="component" value="Unassembled WGS sequence"/>
</dbReference>
<evidence type="ECO:0000256" key="8">
    <source>
        <dbReference type="ARBA" id="ARBA00022960"/>
    </source>
</evidence>
<evidence type="ECO:0000256" key="12">
    <source>
        <dbReference type="RuleBase" id="RU004135"/>
    </source>
</evidence>
<dbReference type="RefSeq" id="WP_090747834.1">
    <property type="nucleotide sequence ID" value="NZ_FOBW01000011.1"/>
</dbReference>
<dbReference type="Pfam" id="PF08245">
    <property type="entry name" value="Mur_ligase_M"/>
    <property type="match status" value="1"/>
</dbReference>
<dbReference type="InterPro" id="IPR035911">
    <property type="entry name" value="MurE/MurF_N"/>
</dbReference>
<keyword evidence="3" id="KW-0963">Cytoplasm</keyword>
<organism evidence="16 17">
    <name type="scientific">Mesobacillus persicus</name>
    <dbReference type="NCBI Taxonomy" id="930146"/>
    <lineage>
        <taxon>Bacteria</taxon>
        <taxon>Bacillati</taxon>
        <taxon>Bacillota</taxon>
        <taxon>Bacilli</taxon>
        <taxon>Bacillales</taxon>
        <taxon>Bacillaceae</taxon>
        <taxon>Mesobacillus</taxon>
    </lineage>
</organism>
<evidence type="ECO:0000259" key="14">
    <source>
        <dbReference type="Pfam" id="PF02875"/>
    </source>
</evidence>
<sequence length="488" mass="54433">MKLSKLLNCLNEYTVGTSQYSDVNITGIQMDSRKVVKGDLFVAISGFESDGHKFIEQAIVNGASAVVGEQSLSLKVPYFIVNNSRLALGRLASMFFDFPSKRKKVIGITGTNGKTTVSYMLKHILESNGFSTALFGTVSYTVNNQVYESTNTTPNPIQLQELLAKSLDEFAILEVSSHALTQARIEGLEIDYGLFTNLSHEHLDYHGNMQAYFKAKASMYNFLKPDGKALVSEFDFWGDKLSNVLGRKEIPVRTLGCSGNHKLIIEKINLNGETEFTVAIAENNYNINLPCPGLHNVYNAALAFLTAYEIGINPKQIVKALESFPGVPGRFEVVQHPRGAKFIIDYAHTKDAFEFCLQTAKEHKAKKITHIYGFRGGRDKMKRENMIKASSSMCDHFILTLDDLNGIEKEEMLNELSKLNLQFGQNKGKVIADRTIAIQTAWKKAQAGEWIFITGKGPEEYETEFTLPVSSDKEVLTYLQEGISEHFA</sequence>
<evidence type="ECO:0000256" key="7">
    <source>
        <dbReference type="ARBA" id="ARBA00022840"/>
    </source>
</evidence>
<evidence type="ECO:0000256" key="2">
    <source>
        <dbReference type="ARBA" id="ARBA00005898"/>
    </source>
</evidence>
<evidence type="ECO:0000256" key="6">
    <source>
        <dbReference type="ARBA" id="ARBA00022741"/>
    </source>
</evidence>
<keyword evidence="6" id="KW-0547">Nucleotide-binding</keyword>
<reference evidence="17" key="1">
    <citation type="submission" date="2016-10" db="EMBL/GenBank/DDBJ databases">
        <authorList>
            <person name="Varghese N."/>
            <person name="Submissions S."/>
        </authorList>
    </citation>
    <scope>NUCLEOTIDE SEQUENCE [LARGE SCALE GENOMIC DNA]</scope>
    <source>
        <strain evidence="17">B48,IBRC-M 10115,DSM 25386,CECT 8001</strain>
    </source>
</reference>
<dbReference type="InterPro" id="IPR018109">
    <property type="entry name" value="Folylpolyglutamate_synth_CS"/>
</dbReference>
<dbReference type="GO" id="GO:0051301">
    <property type="term" value="P:cell division"/>
    <property type="evidence" value="ECO:0007669"/>
    <property type="project" value="UniProtKB-KW"/>
</dbReference>
<dbReference type="NCBIfam" id="TIGR01085">
    <property type="entry name" value="murE"/>
    <property type="match status" value="1"/>
</dbReference>
<dbReference type="GO" id="GO:0009252">
    <property type="term" value="P:peptidoglycan biosynthetic process"/>
    <property type="evidence" value="ECO:0007669"/>
    <property type="project" value="UniProtKB-UniPathway"/>
</dbReference>
<keyword evidence="7" id="KW-0067">ATP-binding</keyword>
<dbReference type="STRING" id="930146.SAMN05192533_111141"/>
<evidence type="ECO:0000256" key="4">
    <source>
        <dbReference type="ARBA" id="ARBA00022598"/>
    </source>
</evidence>
<evidence type="ECO:0000259" key="13">
    <source>
        <dbReference type="Pfam" id="PF01225"/>
    </source>
</evidence>
<keyword evidence="11 12" id="KW-0961">Cell wall biogenesis/degradation</keyword>
<dbReference type="Gene3D" id="3.40.1390.10">
    <property type="entry name" value="MurE/MurF, N-terminal domain"/>
    <property type="match status" value="1"/>
</dbReference>
<dbReference type="UniPathway" id="UPA00219"/>
<comment type="subcellular location">
    <subcellularLocation>
        <location evidence="12">Cytoplasm</location>
    </subcellularLocation>
</comment>
<dbReference type="GO" id="GO:0071555">
    <property type="term" value="P:cell wall organization"/>
    <property type="evidence" value="ECO:0007669"/>
    <property type="project" value="UniProtKB-KW"/>
</dbReference>
<dbReference type="InterPro" id="IPR013221">
    <property type="entry name" value="Mur_ligase_cen"/>
</dbReference>
<evidence type="ECO:0000256" key="10">
    <source>
        <dbReference type="ARBA" id="ARBA00023306"/>
    </source>
</evidence>
<dbReference type="InterPro" id="IPR004101">
    <property type="entry name" value="Mur_ligase_C"/>
</dbReference>
<dbReference type="SUPFAM" id="SSF53623">
    <property type="entry name" value="MurD-like peptide ligases, catalytic domain"/>
    <property type="match status" value="1"/>
</dbReference>
<dbReference type="AlphaFoldDB" id="A0A1H8FPY7"/>
<dbReference type="EMBL" id="FOBW01000011">
    <property type="protein sequence ID" value="SEN33762.1"/>
    <property type="molecule type" value="Genomic_DNA"/>
</dbReference>
<evidence type="ECO:0000256" key="5">
    <source>
        <dbReference type="ARBA" id="ARBA00022618"/>
    </source>
</evidence>
<dbReference type="PROSITE" id="PS01011">
    <property type="entry name" value="FOLYLPOLYGLU_SYNT_1"/>
    <property type="match status" value="1"/>
</dbReference>
<dbReference type="GO" id="GO:0005524">
    <property type="term" value="F:ATP binding"/>
    <property type="evidence" value="ECO:0007669"/>
    <property type="project" value="UniProtKB-KW"/>
</dbReference>
<dbReference type="GO" id="GO:0008360">
    <property type="term" value="P:regulation of cell shape"/>
    <property type="evidence" value="ECO:0007669"/>
    <property type="project" value="UniProtKB-KW"/>
</dbReference>
<dbReference type="GO" id="GO:0004326">
    <property type="term" value="F:tetrahydrofolylpolyglutamate synthase activity"/>
    <property type="evidence" value="ECO:0007669"/>
    <property type="project" value="InterPro"/>
</dbReference>
<evidence type="ECO:0000256" key="11">
    <source>
        <dbReference type="ARBA" id="ARBA00023316"/>
    </source>
</evidence>
<dbReference type="NCBIfam" id="NF001126">
    <property type="entry name" value="PRK00139.1-4"/>
    <property type="match status" value="1"/>
</dbReference>
<feature type="domain" description="Mur ligase C-terminal" evidence="14">
    <location>
        <begin position="329"/>
        <end position="457"/>
    </location>
</feature>
<name>A0A1H8FPY7_9BACI</name>
<keyword evidence="5 12" id="KW-0132">Cell division</keyword>
<evidence type="ECO:0000259" key="15">
    <source>
        <dbReference type="Pfam" id="PF08245"/>
    </source>
</evidence>
<dbReference type="Pfam" id="PF02875">
    <property type="entry name" value="Mur_ligase_C"/>
    <property type="match status" value="1"/>
</dbReference>
<evidence type="ECO:0000313" key="16">
    <source>
        <dbReference type="EMBL" id="SEN33762.1"/>
    </source>
</evidence>
<feature type="domain" description="Mur ligase central" evidence="15">
    <location>
        <begin position="108"/>
        <end position="306"/>
    </location>
</feature>
<dbReference type="Pfam" id="PF01225">
    <property type="entry name" value="Mur_ligase"/>
    <property type="match status" value="1"/>
</dbReference>
<evidence type="ECO:0000256" key="1">
    <source>
        <dbReference type="ARBA" id="ARBA00004752"/>
    </source>
</evidence>
<accession>A0A1H8FPY7</accession>
<protein>
    <submittedName>
        <fullName evidence="16">UDP-N-acetylmuramoylalanyl-D-glutamate--2,6-diaminopimelate ligase</fullName>
    </submittedName>
</protein>
<dbReference type="OrthoDB" id="9800958at2"/>
<evidence type="ECO:0000256" key="9">
    <source>
        <dbReference type="ARBA" id="ARBA00022984"/>
    </source>
</evidence>
<keyword evidence="10 12" id="KW-0131">Cell cycle</keyword>
<proteinExistence type="inferred from homology"/>
<feature type="domain" description="Mur ligase N-terminal catalytic" evidence="13">
    <location>
        <begin position="25"/>
        <end position="80"/>
    </location>
</feature>
<dbReference type="SUPFAM" id="SSF63418">
    <property type="entry name" value="MurE/MurF N-terminal domain"/>
    <property type="match status" value="1"/>
</dbReference>
<comment type="pathway">
    <text evidence="1 12">Cell wall biogenesis; peptidoglycan biosynthesis.</text>
</comment>